<dbReference type="GO" id="GO:0071793">
    <property type="term" value="P:bacillithiol biosynthetic process"/>
    <property type="evidence" value="ECO:0007669"/>
    <property type="project" value="InterPro"/>
</dbReference>
<name>A0A1I2LFZ5_9BACL</name>
<dbReference type="Pfam" id="PF02585">
    <property type="entry name" value="PIG-L"/>
    <property type="match status" value="1"/>
</dbReference>
<gene>
    <name evidence="1" type="ORF">SAMN04488025_104178</name>
</gene>
<reference evidence="1 2" key="1">
    <citation type="submission" date="2016-10" db="EMBL/GenBank/DDBJ databases">
        <authorList>
            <person name="de Groot N.N."/>
        </authorList>
    </citation>
    <scope>NUCLEOTIDE SEQUENCE [LARGE SCALE GENOMIC DNA]</scope>
    <source>
        <strain evidence="1 2">DSM 44945</strain>
    </source>
</reference>
<protein>
    <submittedName>
        <fullName evidence="1">Bacillithiol biosynthesis deacetylase BshB1</fullName>
    </submittedName>
</protein>
<dbReference type="OrthoDB" id="9778719at2"/>
<dbReference type="SUPFAM" id="SSF102588">
    <property type="entry name" value="LmbE-like"/>
    <property type="match status" value="1"/>
</dbReference>
<dbReference type="GO" id="GO:0016811">
    <property type="term" value="F:hydrolase activity, acting on carbon-nitrogen (but not peptide) bonds, in linear amides"/>
    <property type="evidence" value="ECO:0007669"/>
    <property type="project" value="TreeGrafter"/>
</dbReference>
<dbReference type="PANTHER" id="PTHR12993">
    <property type="entry name" value="N-ACETYLGLUCOSAMINYL-PHOSPHATIDYLINOSITOL DE-N-ACETYLASE-RELATED"/>
    <property type="match status" value="1"/>
</dbReference>
<keyword evidence="2" id="KW-1185">Reference proteome</keyword>
<dbReference type="STRING" id="201973.SAMN04488025_104178"/>
<dbReference type="Proteomes" id="UP000198661">
    <property type="component" value="Unassembled WGS sequence"/>
</dbReference>
<dbReference type="Gene3D" id="3.40.50.10320">
    <property type="entry name" value="LmbE-like"/>
    <property type="match status" value="1"/>
</dbReference>
<evidence type="ECO:0000313" key="1">
    <source>
        <dbReference type="EMBL" id="SFF76006.1"/>
    </source>
</evidence>
<dbReference type="PANTHER" id="PTHR12993:SF30">
    <property type="entry name" value="N-ACETYL-ALPHA-D-GLUCOSAMINYL L-MALATE DEACETYLASE 1"/>
    <property type="match status" value="1"/>
</dbReference>
<proteinExistence type="predicted"/>
<dbReference type="InterPro" id="IPR024078">
    <property type="entry name" value="LmbE-like_dom_sf"/>
</dbReference>
<dbReference type="NCBIfam" id="TIGR04001">
    <property type="entry name" value="thiol_BshB1"/>
    <property type="match status" value="1"/>
</dbReference>
<accession>A0A1I2LFZ5</accession>
<dbReference type="EMBL" id="FOOK01000004">
    <property type="protein sequence ID" value="SFF76006.1"/>
    <property type="molecule type" value="Genomic_DNA"/>
</dbReference>
<organism evidence="1 2">
    <name type="scientific">Planifilum fulgidum</name>
    <dbReference type="NCBI Taxonomy" id="201973"/>
    <lineage>
        <taxon>Bacteria</taxon>
        <taxon>Bacillati</taxon>
        <taxon>Bacillota</taxon>
        <taxon>Bacilli</taxon>
        <taxon>Bacillales</taxon>
        <taxon>Thermoactinomycetaceae</taxon>
        <taxon>Planifilum</taxon>
    </lineage>
</organism>
<dbReference type="InterPro" id="IPR003737">
    <property type="entry name" value="GlcNAc_PI_deacetylase-related"/>
</dbReference>
<dbReference type="RefSeq" id="WP_092035967.1">
    <property type="nucleotide sequence ID" value="NZ_FOOK01000004.1"/>
</dbReference>
<sequence length="237" mass="26390">MTSLKKASPVAILAFGAHPDDVEIGAGGILAKHAKAGRQAVICDLTEAELSSNGTVETRREEARRAAEILGIADRINLGFPDRGLGGREQIRQMARVIRRLRPRVVLAPYPRDRHPDHVAAGQMVKEAVFDAGIRKLDVGEDAPAHRVERLYYYFINDADRPHLLIDISEVYEQKEAALLAYRSQFLRKEGEVDTPLNQPRYLEMVKGRARLWGQQIGADYAEGLASEYPPSVGWLV</sequence>
<evidence type="ECO:0000313" key="2">
    <source>
        <dbReference type="Proteomes" id="UP000198661"/>
    </source>
</evidence>
<dbReference type="AlphaFoldDB" id="A0A1I2LFZ5"/>
<dbReference type="GO" id="GO:0019213">
    <property type="term" value="F:deacetylase activity"/>
    <property type="evidence" value="ECO:0007669"/>
    <property type="project" value="InterPro"/>
</dbReference>
<dbReference type="InterPro" id="IPR023842">
    <property type="entry name" value="Bacillithiol_biosynth_BshB1"/>
</dbReference>